<accession>A0A2M7Q9F2</accession>
<comment type="caution">
    <text evidence="1">The sequence shown here is derived from an EMBL/GenBank/DDBJ whole genome shotgun (WGS) entry which is preliminary data.</text>
</comment>
<reference evidence="2" key="1">
    <citation type="submission" date="2017-09" db="EMBL/GenBank/DDBJ databases">
        <title>Depth-based differentiation of microbial function through sediment-hosted aquifers and enrichment of novel symbionts in the deep terrestrial subsurface.</title>
        <authorList>
            <person name="Probst A.J."/>
            <person name="Ladd B."/>
            <person name="Jarett J.K."/>
            <person name="Geller-Mcgrath D.E."/>
            <person name="Sieber C.M.K."/>
            <person name="Emerson J.B."/>
            <person name="Anantharaman K."/>
            <person name="Thomas B.C."/>
            <person name="Malmstrom R."/>
            <person name="Stieglmeier M."/>
            <person name="Klingl A."/>
            <person name="Woyke T."/>
            <person name="Ryan C.M."/>
            <person name="Banfield J.F."/>
        </authorList>
    </citation>
    <scope>NUCLEOTIDE SEQUENCE [LARGE SCALE GENOMIC DNA]</scope>
</reference>
<sequence>MKGGAVSEIISLQETDFLRACDFWQKEGLRATVGFIFNRMRELNGTLHYHPREVHQLVASFEIQEVWVGALVRLAPGTVLFDPGTNDWAHPLCGLLERVKGETDVFCVRRFSPSELSMSLTIGPNHNMAANPGRIHWYLGPAEGVTIGTFSPWFLELVADEEGSGSSRMTEPIETVFVRRDRWETLLDRLGRWLPVESTDESSVE</sequence>
<dbReference type="EMBL" id="PFLC01000042">
    <property type="protein sequence ID" value="PIY62321.1"/>
    <property type="molecule type" value="Genomic_DNA"/>
</dbReference>
<gene>
    <name evidence="1" type="ORF">COY93_03410</name>
</gene>
<evidence type="ECO:0000313" key="2">
    <source>
        <dbReference type="Proteomes" id="UP000230973"/>
    </source>
</evidence>
<protein>
    <submittedName>
        <fullName evidence="1">Uncharacterized protein</fullName>
    </submittedName>
</protein>
<dbReference type="Proteomes" id="UP000230973">
    <property type="component" value="Unassembled WGS sequence"/>
</dbReference>
<name>A0A2M7Q9F2_9BACT</name>
<proteinExistence type="predicted"/>
<evidence type="ECO:0000313" key="1">
    <source>
        <dbReference type="EMBL" id="PIY62321.1"/>
    </source>
</evidence>
<dbReference type="AlphaFoldDB" id="A0A2M7Q9F2"/>
<organism evidence="1 2">
    <name type="scientific">Candidatus Uhrbacteria bacterium CG_4_10_14_0_8_um_filter_58_22</name>
    <dbReference type="NCBI Taxonomy" id="1975029"/>
    <lineage>
        <taxon>Bacteria</taxon>
        <taxon>Candidatus Uhriibacteriota</taxon>
    </lineage>
</organism>